<dbReference type="AlphaFoldDB" id="A0AAV3RHN5"/>
<dbReference type="EMBL" id="BAABME010009168">
    <property type="protein sequence ID" value="GAA0174665.1"/>
    <property type="molecule type" value="Genomic_DNA"/>
</dbReference>
<dbReference type="GO" id="GO:0008793">
    <property type="term" value="F:aromatic-amino-acid transaminase activity"/>
    <property type="evidence" value="ECO:0007669"/>
    <property type="project" value="TreeGrafter"/>
</dbReference>
<name>A0AAV3RHN5_LITER</name>
<reference evidence="4 5" key="1">
    <citation type="submission" date="2024-01" db="EMBL/GenBank/DDBJ databases">
        <title>The complete chloroplast genome sequence of Lithospermum erythrorhizon: insights into the phylogenetic relationship among Boraginaceae species and the maternal lineages of purple gromwells.</title>
        <authorList>
            <person name="Okada T."/>
            <person name="Watanabe K."/>
        </authorList>
    </citation>
    <scope>NUCLEOTIDE SEQUENCE [LARGE SCALE GENOMIC DNA]</scope>
</reference>
<keyword evidence="1" id="KW-0663">Pyridoxal phosphate</keyword>
<protein>
    <submittedName>
        <fullName evidence="4">Transaminase</fullName>
    </submittedName>
</protein>
<sequence length="470" mass="52176">MVPSLSSSDNNGHVSSTPDTCSDNKVVPVSSIAAALAKPDESPYYIGFEKVRVDEYHNVSNPEGIIQLGLSENTLSLDLLKEWLNKNLNESLSQGSSDGLINVDKLAPYQQFDGIMELKKVMARFMSEVLGGGTIEFDPLQVVLTCGANPANEILCNCVADPGDAFLVPAPYYPGFNRDMKIRSTVELIPVPTLSSDNFIVTIEALNIAYDQAKKQGKNVKGLLFANPSNPVGNMFNKETLQNLLNFAKEKNIHIISDEIYAGSRYGDDKFISIAEVVYPESIEKDRVHIVYGLSKDLCIPGFRLGVVYSWNQDVLTASKKLTRFCSVPLPIQQILLSMLSDGKFIQDFMKTNQERLRKRYSIFVEGLEKLGLGYVKGSAGLYCWVNMGRLMSSQDEKGELELWDKLMNIAKISVTPGGACHCTEPGWFRCCFARLSVEDVCLTIERIKRIVESVKPKCCGCQCDRNRAK</sequence>
<accession>A0AAV3RHN5</accession>
<feature type="region of interest" description="Disordered" evidence="2">
    <location>
        <begin position="1"/>
        <end position="22"/>
    </location>
</feature>
<evidence type="ECO:0000256" key="1">
    <source>
        <dbReference type="ARBA" id="ARBA00022898"/>
    </source>
</evidence>
<keyword evidence="5" id="KW-1185">Reference proteome</keyword>
<dbReference type="Gene3D" id="3.90.1150.10">
    <property type="entry name" value="Aspartate Aminotransferase, domain 1"/>
    <property type="match status" value="1"/>
</dbReference>
<dbReference type="GO" id="GO:0030170">
    <property type="term" value="F:pyridoxal phosphate binding"/>
    <property type="evidence" value="ECO:0007669"/>
    <property type="project" value="InterPro"/>
</dbReference>
<dbReference type="InterPro" id="IPR015421">
    <property type="entry name" value="PyrdxlP-dep_Trfase_major"/>
</dbReference>
<dbReference type="GO" id="GO:0006520">
    <property type="term" value="P:amino acid metabolic process"/>
    <property type="evidence" value="ECO:0007669"/>
    <property type="project" value="TreeGrafter"/>
</dbReference>
<evidence type="ECO:0000256" key="2">
    <source>
        <dbReference type="SAM" id="MobiDB-lite"/>
    </source>
</evidence>
<dbReference type="Gene3D" id="3.40.640.10">
    <property type="entry name" value="Type I PLP-dependent aspartate aminotransferase-like (Major domain)"/>
    <property type="match status" value="1"/>
</dbReference>
<dbReference type="GO" id="GO:0004069">
    <property type="term" value="F:L-aspartate:2-oxoglutarate aminotransferase activity"/>
    <property type="evidence" value="ECO:0007669"/>
    <property type="project" value="TreeGrafter"/>
</dbReference>
<dbReference type="PANTHER" id="PTHR43795:SF46">
    <property type="entry name" value="AMINOTRANSFERASE ACS12-RELATED"/>
    <property type="match status" value="1"/>
</dbReference>
<evidence type="ECO:0000313" key="5">
    <source>
        <dbReference type="Proteomes" id="UP001454036"/>
    </source>
</evidence>
<organism evidence="4 5">
    <name type="scientific">Lithospermum erythrorhizon</name>
    <name type="common">Purple gromwell</name>
    <name type="synonym">Lithospermum officinale var. erythrorhizon</name>
    <dbReference type="NCBI Taxonomy" id="34254"/>
    <lineage>
        <taxon>Eukaryota</taxon>
        <taxon>Viridiplantae</taxon>
        <taxon>Streptophyta</taxon>
        <taxon>Embryophyta</taxon>
        <taxon>Tracheophyta</taxon>
        <taxon>Spermatophyta</taxon>
        <taxon>Magnoliopsida</taxon>
        <taxon>eudicotyledons</taxon>
        <taxon>Gunneridae</taxon>
        <taxon>Pentapetalae</taxon>
        <taxon>asterids</taxon>
        <taxon>lamiids</taxon>
        <taxon>Boraginales</taxon>
        <taxon>Boraginaceae</taxon>
        <taxon>Boraginoideae</taxon>
        <taxon>Lithospermeae</taxon>
        <taxon>Lithospermum</taxon>
    </lineage>
</organism>
<feature type="domain" description="Aminotransferase class I/classII large" evidence="3">
    <location>
        <begin position="66"/>
        <end position="448"/>
    </location>
</feature>
<dbReference type="PRINTS" id="PR00753">
    <property type="entry name" value="ACCSYNTHASE"/>
</dbReference>
<dbReference type="Pfam" id="PF00155">
    <property type="entry name" value="Aminotran_1_2"/>
    <property type="match status" value="1"/>
</dbReference>
<dbReference type="SUPFAM" id="SSF53383">
    <property type="entry name" value="PLP-dependent transferases"/>
    <property type="match status" value="1"/>
</dbReference>
<gene>
    <name evidence="4" type="ORF">LIER_28004</name>
</gene>
<proteinExistence type="predicted"/>
<dbReference type="PANTHER" id="PTHR43795">
    <property type="entry name" value="BIFUNCTIONAL ASPARTATE AMINOTRANSFERASE AND GLUTAMATE/ASPARTATE-PREPHENATE AMINOTRANSFERASE-RELATED"/>
    <property type="match status" value="1"/>
</dbReference>
<evidence type="ECO:0000313" key="4">
    <source>
        <dbReference type="EMBL" id="GAA0174665.1"/>
    </source>
</evidence>
<dbReference type="InterPro" id="IPR015424">
    <property type="entry name" value="PyrdxlP-dep_Trfase"/>
</dbReference>
<dbReference type="InterPro" id="IPR004839">
    <property type="entry name" value="Aminotransferase_I/II_large"/>
</dbReference>
<dbReference type="InterPro" id="IPR015422">
    <property type="entry name" value="PyrdxlP-dep_Trfase_small"/>
</dbReference>
<dbReference type="InterPro" id="IPR050478">
    <property type="entry name" value="Ethylene_sulfur-biosynth"/>
</dbReference>
<comment type="caution">
    <text evidence="4">The sequence shown here is derived from an EMBL/GenBank/DDBJ whole genome shotgun (WGS) entry which is preliminary data.</text>
</comment>
<dbReference type="CDD" id="cd00609">
    <property type="entry name" value="AAT_like"/>
    <property type="match status" value="1"/>
</dbReference>
<evidence type="ECO:0000259" key="3">
    <source>
        <dbReference type="Pfam" id="PF00155"/>
    </source>
</evidence>
<dbReference type="Proteomes" id="UP001454036">
    <property type="component" value="Unassembled WGS sequence"/>
</dbReference>